<keyword evidence="2" id="KW-0805">Transcription regulation</keyword>
<dbReference type="SMART" id="SM00066">
    <property type="entry name" value="GAL4"/>
    <property type="match status" value="1"/>
</dbReference>
<dbReference type="GeneID" id="98149817"/>
<evidence type="ECO:0000313" key="8">
    <source>
        <dbReference type="EMBL" id="KAL2862438.1"/>
    </source>
</evidence>
<reference evidence="8 9" key="1">
    <citation type="submission" date="2024-07" db="EMBL/GenBank/DDBJ databases">
        <title>Section-level genome sequencing and comparative genomics of Aspergillus sections Usti and Cavernicolus.</title>
        <authorList>
            <consortium name="Lawrence Berkeley National Laboratory"/>
            <person name="Nybo J.L."/>
            <person name="Vesth T.C."/>
            <person name="Theobald S."/>
            <person name="Frisvad J.C."/>
            <person name="Larsen T.O."/>
            <person name="Kjaerboelling I."/>
            <person name="Rothschild-Mancinelli K."/>
            <person name="Lyhne E.K."/>
            <person name="Kogle M.E."/>
            <person name="Barry K."/>
            <person name="Clum A."/>
            <person name="Na H."/>
            <person name="Ledsgaard L."/>
            <person name="Lin J."/>
            <person name="Lipzen A."/>
            <person name="Kuo A."/>
            <person name="Riley R."/>
            <person name="Mondo S."/>
            <person name="Labutti K."/>
            <person name="Haridas S."/>
            <person name="Pangalinan J."/>
            <person name="Salamov A.A."/>
            <person name="Simmons B.A."/>
            <person name="Magnuson J.K."/>
            <person name="Chen J."/>
            <person name="Drula E."/>
            <person name="Henrissat B."/>
            <person name="Wiebenga A."/>
            <person name="Lubbers R.J."/>
            <person name="Gomes A.C."/>
            <person name="Macurrencykelacurrency M.R."/>
            <person name="Stajich J."/>
            <person name="Grigoriev I.V."/>
            <person name="Mortensen U.H."/>
            <person name="De Vries R.P."/>
            <person name="Baker S.E."/>
            <person name="Andersen M.R."/>
        </authorList>
    </citation>
    <scope>NUCLEOTIDE SEQUENCE [LARGE SCALE GENOMIC DNA]</scope>
    <source>
        <strain evidence="8 9">CBS 449.75</strain>
    </source>
</reference>
<evidence type="ECO:0000259" key="7">
    <source>
        <dbReference type="PROSITE" id="PS50048"/>
    </source>
</evidence>
<feature type="region of interest" description="Disordered" evidence="6">
    <location>
        <begin position="556"/>
        <end position="583"/>
    </location>
</feature>
<dbReference type="PANTHER" id="PTHR47840">
    <property type="entry name" value="ZN(II)2CYS6 TRANSCRIPTION FACTOR (EUROFUNG)-RELATED"/>
    <property type="match status" value="1"/>
</dbReference>
<dbReference type="PANTHER" id="PTHR47840:SF1">
    <property type="entry name" value="ZN(II)2CYS6 TRANSCRIPTION FACTOR (EUROFUNG)"/>
    <property type="match status" value="1"/>
</dbReference>
<sequence>MSDLQRVPPALTNHGKRRRVRKGTHSCWECKRRKIRCLFADPGNATCISCQHRRIPCVSQEIPEDLSAARRGNRQLADRVARIEDAMKDWLARSHAPYDSTQANPNLTPAEVALQHLLAALPAPRDAQILLREGARPSLYAELTNSQPRRRLIPETLAVPPSPPEFPPRNRHPVLLAKQMLLFAITLQSPCGDEVLGLSESPTILMHRLHSAATTWVTTRHEMHNTADSLICIILEGVFETNAGNLRRAWAVYRRALTVAQLMGLHCCPRPRLPCIDPQLDTDPECLWFRIVYMDRYLSLLLGLPQGTTDQTMTDPAILRHETPLGQYERHLTVIASRTIERNQSRVNISEDATTHALDAELLSVAQSMPPAFWRAPNFHALTPGSPEALVETLRLGAQIYYHSLLIHLHLPYMLQRREHNDNNNIKSQVYSKNTCISSSREIITRFIAHRSFNPMSSCSRPVDFFALVAAMTLLLAHIDAHPSHQAREMVNSLSHQRPTDRAMLDQALEQMDLLAHLNNDDASRQSAALIRRLLDIEADAAKGNRYTVRNVSITVDVSGDGNGSSHSPAEKKQSRGEDDDSKLCLEIPHLGIRIARQRCVSREPGIDNGDYLLEYVAVSGDEPSMRQNSEPTLNPRDLHLQVQEASNELALQGVDMAFFDSLMRGTPCIDRAG</sequence>
<feature type="domain" description="Zn(2)-C6 fungal-type" evidence="7">
    <location>
        <begin position="26"/>
        <end position="59"/>
    </location>
</feature>
<evidence type="ECO:0000256" key="6">
    <source>
        <dbReference type="SAM" id="MobiDB-lite"/>
    </source>
</evidence>
<keyword evidence="9" id="KW-1185">Reference proteome</keyword>
<dbReference type="RefSeq" id="XP_070881417.1">
    <property type="nucleotide sequence ID" value="XM_071034745.1"/>
</dbReference>
<dbReference type="InterPro" id="IPR007219">
    <property type="entry name" value="XnlR_reg_dom"/>
</dbReference>
<protein>
    <recommendedName>
        <fullName evidence="7">Zn(2)-C6 fungal-type domain-containing protein</fullName>
    </recommendedName>
</protein>
<dbReference type="SUPFAM" id="SSF57701">
    <property type="entry name" value="Zn2/Cys6 DNA-binding domain"/>
    <property type="match status" value="1"/>
</dbReference>
<comment type="caution">
    <text evidence="8">The sequence shown here is derived from an EMBL/GenBank/DDBJ whole genome shotgun (WGS) entry which is preliminary data.</text>
</comment>
<dbReference type="Proteomes" id="UP001610432">
    <property type="component" value="Unassembled WGS sequence"/>
</dbReference>
<evidence type="ECO:0000256" key="3">
    <source>
        <dbReference type="ARBA" id="ARBA00023125"/>
    </source>
</evidence>
<dbReference type="PROSITE" id="PS00463">
    <property type="entry name" value="ZN2_CY6_FUNGAL_1"/>
    <property type="match status" value="1"/>
</dbReference>
<dbReference type="InterPro" id="IPR036864">
    <property type="entry name" value="Zn2-C6_fun-type_DNA-bd_sf"/>
</dbReference>
<dbReference type="Pfam" id="PF00172">
    <property type="entry name" value="Zn_clus"/>
    <property type="match status" value="1"/>
</dbReference>
<evidence type="ECO:0000256" key="5">
    <source>
        <dbReference type="ARBA" id="ARBA00023242"/>
    </source>
</evidence>
<dbReference type="SMART" id="SM00906">
    <property type="entry name" value="Fungal_trans"/>
    <property type="match status" value="1"/>
</dbReference>
<gene>
    <name evidence="8" type="ORF">BJX67DRAFT_391220</name>
</gene>
<keyword evidence="3" id="KW-0238">DNA-binding</keyword>
<dbReference type="CDD" id="cd12148">
    <property type="entry name" value="fungal_TF_MHR"/>
    <property type="match status" value="1"/>
</dbReference>
<evidence type="ECO:0000256" key="2">
    <source>
        <dbReference type="ARBA" id="ARBA00023015"/>
    </source>
</evidence>
<dbReference type="PROSITE" id="PS50048">
    <property type="entry name" value="ZN2_CY6_FUNGAL_2"/>
    <property type="match status" value="1"/>
</dbReference>
<dbReference type="InterPro" id="IPR001138">
    <property type="entry name" value="Zn2Cys6_DnaBD"/>
</dbReference>
<evidence type="ECO:0000256" key="4">
    <source>
        <dbReference type="ARBA" id="ARBA00023163"/>
    </source>
</evidence>
<organism evidence="8 9">
    <name type="scientific">Aspergillus lucknowensis</name>
    <dbReference type="NCBI Taxonomy" id="176173"/>
    <lineage>
        <taxon>Eukaryota</taxon>
        <taxon>Fungi</taxon>
        <taxon>Dikarya</taxon>
        <taxon>Ascomycota</taxon>
        <taxon>Pezizomycotina</taxon>
        <taxon>Eurotiomycetes</taxon>
        <taxon>Eurotiomycetidae</taxon>
        <taxon>Eurotiales</taxon>
        <taxon>Aspergillaceae</taxon>
        <taxon>Aspergillus</taxon>
        <taxon>Aspergillus subgen. Nidulantes</taxon>
    </lineage>
</organism>
<dbReference type="EMBL" id="JBFXLQ010000067">
    <property type="protein sequence ID" value="KAL2862438.1"/>
    <property type="molecule type" value="Genomic_DNA"/>
</dbReference>
<evidence type="ECO:0000313" key="9">
    <source>
        <dbReference type="Proteomes" id="UP001610432"/>
    </source>
</evidence>
<dbReference type="CDD" id="cd00067">
    <property type="entry name" value="GAL4"/>
    <property type="match status" value="1"/>
</dbReference>
<evidence type="ECO:0000256" key="1">
    <source>
        <dbReference type="ARBA" id="ARBA00022723"/>
    </source>
</evidence>
<dbReference type="Gene3D" id="4.10.240.10">
    <property type="entry name" value="Zn(2)-C6 fungal-type DNA-binding domain"/>
    <property type="match status" value="1"/>
</dbReference>
<keyword evidence="5" id="KW-0539">Nucleus</keyword>
<keyword evidence="4" id="KW-0804">Transcription</keyword>
<keyword evidence="1" id="KW-0479">Metal-binding</keyword>
<accession>A0ABR4LG56</accession>
<name>A0ABR4LG56_9EURO</name>
<proteinExistence type="predicted"/>